<sequence length="270" mass="28170">MTQPFVTVPAPATTPYRHGLFSAAALVDPADQREFNAGVLWEPNLVDAPASATTTAASDPARPAKTLPEGVAVAQAGPVVRLYTGIQADLVGRDDHVERARARLGLVEQQSLEQYAWTGAAGNRPRLADAATQVLGGAAVPLAHGIGLLEEWISDKTGVLGVIWAPRHMAGVLTERSLVRPDSARLIAPLGDPVIFAHTTGVGPTGAAPAAGTAWLYATGPVMVRRSAIVGPRLEQAHDRTTNSVFAIVERFYTVGWSGGAAAVQVQLSA</sequence>
<dbReference type="RefSeq" id="WP_106315306.1">
    <property type="nucleotide sequence ID" value="NZ_PVMZ01000001.1"/>
</dbReference>
<keyword evidence="2" id="KW-1185">Reference proteome</keyword>
<reference evidence="1 2" key="1">
    <citation type="submission" date="2018-03" db="EMBL/GenBank/DDBJ databases">
        <title>Genomic Encyclopedia of Archaeal and Bacterial Type Strains, Phase II (KMG-II): from individual species to whole genera.</title>
        <authorList>
            <person name="Goeker M."/>
        </authorList>
    </citation>
    <scope>NUCLEOTIDE SEQUENCE [LARGE SCALE GENOMIC DNA]</scope>
    <source>
        <strain evidence="1 2">DSM 43146</strain>
    </source>
</reference>
<protein>
    <recommendedName>
        <fullName evidence="3">HK97 family phage major capsid protein</fullName>
    </recommendedName>
</protein>
<accession>A0A2T0KPA6</accession>
<dbReference type="AlphaFoldDB" id="A0A2T0KPA6"/>
<dbReference type="Proteomes" id="UP000239415">
    <property type="component" value="Unassembled WGS sequence"/>
</dbReference>
<gene>
    <name evidence="1" type="ORF">CLV67_101300</name>
</gene>
<dbReference type="EMBL" id="PVMZ01000001">
    <property type="protein sequence ID" value="PRX25583.1"/>
    <property type="molecule type" value="Genomic_DNA"/>
</dbReference>
<dbReference type="OrthoDB" id="4027862at2"/>
<comment type="caution">
    <text evidence="1">The sequence shown here is derived from an EMBL/GenBank/DDBJ whole genome shotgun (WGS) entry which is preliminary data.</text>
</comment>
<evidence type="ECO:0008006" key="3">
    <source>
        <dbReference type="Google" id="ProtNLM"/>
    </source>
</evidence>
<organism evidence="1 2">
    <name type="scientific">Actinoplanes italicus</name>
    <dbReference type="NCBI Taxonomy" id="113567"/>
    <lineage>
        <taxon>Bacteria</taxon>
        <taxon>Bacillati</taxon>
        <taxon>Actinomycetota</taxon>
        <taxon>Actinomycetes</taxon>
        <taxon>Micromonosporales</taxon>
        <taxon>Micromonosporaceae</taxon>
        <taxon>Actinoplanes</taxon>
    </lineage>
</organism>
<name>A0A2T0KPA6_9ACTN</name>
<proteinExistence type="predicted"/>
<evidence type="ECO:0000313" key="2">
    <source>
        <dbReference type="Proteomes" id="UP000239415"/>
    </source>
</evidence>
<evidence type="ECO:0000313" key="1">
    <source>
        <dbReference type="EMBL" id="PRX25583.1"/>
    </source>
</evidence>